<evidence type="ECO:0000313" key="1">
    <source>
        <dbReference type="EMBL" id="CAA15148.1"/>
    </source>
</evidence>
<gene>
    <name evidence="1" type="ordered locus">RP716</name>
</gene>
<sequence length="713" mass="81319">MENFSHSIEQKIELSDANTKESFTKTQEIKLNSRERINAFKYVEQNKISELYELIAEYPELINERSKKDNSSLFIRACEHLRKDIITLLLDHGADPMATNDNGNNGIMYLFYRHNTGMDIRKHDFKALEILELLQRKNIPINAWIHQDRDKDTPLMEAIRAQLLECSKFIINLLKCHNHDLLQGQLSHQSNTGQDVFQLITSARFLDKMLNESNMIPTLIDIARFHIDDAIKINSPTAQEKDKLLSLIRESLSKLDIKEVGSLANMVFQEKLYNKSCGSDSTHHRKNLKYEYASGNFGTNIFNSIDVELIELLYVASGINLVNYKTFINSLVSLQDEHLDSIGMCGAVILESNKQKILQVINGSNTLSTIVQNISELNVNDEDIIATKDLALKRFCFLAANNHQLEINAKSEAGILLAFANIGENIRDYSINVHDHLKQLLMAECKTYEKLKKVLNVHGDQIAKIISHGNKLVSDLLVWDKIFGDDVDIVTHELQKLLNPNLGDVLPRNVFLGLIQNKKEIEITAEANKFIQDNLKFFDNSHKMQIPEYERIDQNQFKASTSHYQNNPECLIPNLTLLKMAHCTPVLNELRAFLNNHYIKAKSTVDRCLNVIISGKQYIKDLNISGLDSSADIQAFYNKIPILTDKITRVLSDSTIENVRNINLLCKQVGDFLNIVPITALFEEYSNNYQLLEQKNVNILNTLGELNSAIDFC</sequence>
<dbReference type="PIR" id="D71631">
    <property type="entry name" value="D71631"/>
</dbReference>
<dbReference type="InterPro" id="IPR002110">
    <property type="entry name" value="Ankyrin_rpt"/>
</dbReference>
<protein>
    <recommendedName>
        <fullName evidence="3">Ankyrin repeat protein</fullName>
    </recommendedName>
</protein>
<dbReference type="InterPro" id="IPR036770">
    <property type="entry name" value="Ankyrin_rpt-contain_sf"/>
</dbReference>
<dbReference type="AlphaFoldDB" id="Q9ZCL2"/>
<dbReference type="EnsemblBacteria" id="CAA15148">
    <property type="protein sequence ID" value="CAA15148"/>
    <property type="gene ID" value="CAA15148"/>
</dbReference>
<dbReference type="OrthoDB" id="9180058at2"/>
<dbReference type="KEGG" id="rpr:RP716"/>
<dbReference type="PATRIC" id="fig|272947.5.peg.746"/>
<dbReference type="EMBL" id="AJ235273">
    <property type="protein sequence ID" value="CAA15148.1"/>
    <property type="molecule type" value="Genomic_DNA"/>
</dbReference>
<accession>Q9ZCL2</accession>
<dbReference type="HOGENOM" id="CLU_437347_0_0_5"/>
<dbReference type="SMR" id="Q9ZCL2"/>
<proteinExistence type="predicted"/>
<dbReference type="Proteomes" id="UP000002480">
    <property type="component" value="Chromosome"/>
</dbReference>
<keyword evidence="2" id="KW-1185">Reference proteome</keyword>
<organism evidence="1 2">
    <name type="scientific">Rickettsia prowazekii (strain Madrid E)</name>
    <dbReference type="NCBI Taxonomy" id="272947"/>
    <lineage>
        <taxon>Bacteria</taxon>
        <taxon>Pseudomonadati</taxon>
        <taxon>Pseudomonadota</taxon>
        <taxon>Alphaproteobacteria</taxon>
        <taxon>Rickettsiales</taxon>
        <taxon>Rickettsiaceae</taxon>
        <taxon>Rickettsieae</taxon>
        <taxon>Rickettsia</taxon>
        <taxon>typhus group</taxon>
    </lineage>
</organism>
<evidence type="ECO:0008006" key="3">
    <source>
        <dbReference type="Google" id="ProtNLM"/>
    </source>
</evidence>
<dbReference type="Gene3D" id="1.25.40.20">
    <property type="entry name" value="Ankyrin repeat-containing domain"/>
    <property type="match status" value="1"/>
</dbReference>
<name>Q9ZCL2_RICPR</name>
<dbReference type="SUPFAM" id="SSF48403">
    <property type="entry name" value="Ankyrin repeat"/>
    <property type="match status" value="1"/>
</dbReference>
<dbReference type="eggNOG" id="COG0666">
    <property type="taxonomic scope" value="Bacteria"/>
</dbReference>
<evidence type="ECO:0000313" key="2">
    <source>
        <dbReference type="Proteomes" id="UP000002480"/>
    </source>
</evidence>
<dbReference type="SMART" id="SM00248">
    <property type="entry name" value="ANK"/>
    <property type="match status" value="3"/>
</dbReference>
<reference evidence="1 2" key="1">
    <citation type="journal article" date="1998" name="Nature">
        <title>The genome sequence of Rickettsia prowazekii and the origin of mitochondria.</title>
        <authorList>
            <person name="Andersson S.G.E."/>
            <person name="Zomorodipour A."/>
            <person name="Andersson J.O."/>
            <person name="Sicheritz-Ponten T."/>
            <person name="Alsmark U.C.M."/>
            <person name="Podowski R.M."/>
            <person name="Naeslund A.K."/>
            <person name="Eriksson A.S."/>
            <person name="Winkler H.H."/>
            <person name="Kurland C.G."/>
        </authorList>
    </citation>
    <scope>NUCLEOTIDE SEQUENCE [LARGE SCALE GENOMIC DNA]</scope>
    <source>
        <strain evidence="1 2">Madrid E</strain>
    </source>
</reference>